<comment type="caution">
    <text evidence="1">The sequence shown here is derived from an EMBL/GenBank/DDBJ whole genome shotgun (WGS) entry which is preliminary data.</text>
</comment>
<feature type="non-terminal residue" evidence="1">
    <location>
        <position position="1"/>
    </location>
</feature>
<feature type="non-terminal residue" evidence="1">
    <location>
        <position position="62"/>
    </location>
</feature>
<protein>
    <submittedName>
        <fullName evidence="1">Uncharacterized protein</fullName>
    </submittedName>
</protein>
<reference evidence="1 2" key="1">
    <citation type="submission" date="2024-02" db="EMBL/GenBank/DDBJ databases">
        <authorList>
            <person name="Chen Y."/>
            <person name="Shah S."/>
            <person name="Dougan E. K."/>
            <person name="Thang M."/>
            <person name="Chan C."/>
        </authorList>
    </citation>
    <scope>NUCLEOTIDE SEQUENCE [LARGE SCALE GENOMIC DNA]</scope>
</reference>
<gene>
    <name evidence="1" type="ORF">SCF082_LOCUS34433</name>
</gene>
<organism evidence="1 2">
    <name type="scientific">Durusdinium trenchii</name>
    <dbReference type="NCBI Taxonomy" id="1381693"/>
    <lineage>
        <taxon>Eukaryota</taxon>
        <taxon>Sar</taxon>
        <taxon>Alveolata</taxon>
        <taxon>Dinophyceae</taxon>
        <taxon>Suessiales</taxon>
        <taxon>Symbiodiniaceae</taxon>
        <taxon>Durusdinium</taxon>
    </lineage>
</organism>
<evidence type="ECO:0000313" key="1">
    <source>
        <dbReference type="EMBL" id="CAK9068333.1"/>
    </source>
</evidence>
<name>A0ABP0NY52_9DINO</name>
<dbReference type="EMBL" id="CAXAMM010031557">
    <property type="protein sequence ID" value="CAK9068333.1"/>
    <property type="molecule type" value="Genomic_DNA"/>
</dbReference>
<dbReference type="Proteomes" id="UP001642464">
    <property type="component" value="Unassembled WGS sequence"/>
</dbReference>
<evidence type="ECO:0000313" key="2">
    <source>
        <dbReference type="Proteomes" id="UP001642464"/>
    </source>
</evidence>
<sequence length="62" mass="6750">WAYRDQKELSNGLGDPTAGIDWGYDYVINTSDYKDDFGVSGVRLDGMSSLVTAETDGVVSLE</sequence>
<proteinExistence type="predicted"/>
<keyword evidence="2" id="KW-1185">Reference proteome</keyword>
<accession>A0ABP0NY52</accession>